<keyword evidence="9" id="KW-0073">Auxin biosynthesis</keyword>
<dbReference type="GO" id="GO:0009851">
    <property type="term" value="P:auxin biosynthetic process"/>
    <property type="evidence" value="ECO:0007669"/>
    <property type="project" value="UniProtKB-KW"/>
</dbReference>
<evidence type="ECO:0000256" key="6">
    <source>
        <dbReference type="ARBA" id="ARBA00022857"/>
    </source>
</evidence>
<keyword evidence="13" id="KW-1185">Reference proteome</keyword>
<evidence type="ECO:0000256" key="5">
    <source>
        <dbReference type="ARBA" id="ARBA00022827"/>
    </source>
</evidence>
<dbReference type="GO" id="GO:0103075">
    <property type="term" value="F:indole-3-pyruvate monooxygenase activity"/>
    <property type="evidence" value="ECO:0007669"/>
    <property type="project" value="UniProtKB-EC"/>
</dbReference>
<dbReference type="PANTHER" id="PTHR43539">
    <property type="entry name" value="FLAVIN-BINDING MONOOXYGENASE-LIKE PROTEIN (AFU_ORTHOLOGUE AFUA_4G09220)"/>
    <property type="match status" value="1"/>
</dbReference>
<dbReference type="PIRSF" id="PIRSF000332">
    <property type="entry name" value="FMO"/>
    <property type="match status" value="1"/>
</dbReference>
<reference evidence="12" key="1">
    <citation type="submission" date="2019-09" db="EMBL/GenBank/DDBJ databases">
        <title>Draft genome information of white flower Hibiscus syriacus.</title>
        <authorList>
            <person name="Kim Y.-M."/>
        </authorList>
    </citation>
    <scope>NUCLEOTIDE SEQUENCE [LARGE SCALE GENOMIC DNA]</scope>
    <source>
        <strain evidence="12">YM2019G1</strain>
    </source>
</reference>
<dbReference type="OrthoDB" id="66881at2759"/>
<dbReference type="GO" id="GO:0004499">
    <property type="term" value="F:N,N-dimethylaniline monooxygenase activity"/>
    <property type="evidence" value="ECO:0007669"/>
    <property type="project" value="InterPro"/>
</dbReference>
<dbReference type="EMBL" id="VEPZ02001100">
    <property type="protein sequence ID" value="KAE8694918.1"/>
    <property type="molecule type" value="Genomic_DNA"/>
</dbReference>
<comment type="catalytic activity">
    <reaction evidence="10">
        <text>indole-3-pyruvate + NADPH + O2 + H(+) = (indol-3-yl)acetate + CO2 + NADP(+) + H2O</text>
        <dbReference type="Rhea" id="RHEA:34331"/>
        <dbReference type="ChEBI" id="CHEBI:15377"/>
        <dbReference type="ChEBI" id="CHEBI:15378"/>
        <dbReference type="ChEBI" id="CHEBI:15379"/>
        <dbReference type="ChEBI" id="CHEBI:16526"/>
        <dbReference type="ChEBI" id="CHEBI:17640"/>
        <dbReference type="ChEBI" id="CHEBI:30854"/>
        <dbReference type="ChEBI" id="CHEBI:57783"/>
        <dbReference type="ChEBI" id="CHEBI:58349"/>
        <dbReference type="EC" id="1.14.13.168"/>
    </reaction>
</comment>
<proteinExistence type="inferred from homology"/>
<dbReference type="Gene3D" id="3.50.50.60">
    <property type="entry name" value="FAD/NAD(P)-binding domain"/>
    <property type="match status" value="1"/>
</dbReference>
<keyword evidence="8 11" id="KW-0503">Monooxygenase</keyword>
<evidence type="ECO:0000256" key="1">
    <source>
        <dbReference type="ARBA" id="ARBA00001974"/>
    </source>
</evidence>
<dbReference type="PRINTS" id="PR00469">
    <property type="entry name" value="PNDRDTASEII"/>
</dbReference>
<evidence type="ECO:0000256" key="11">
    <source>
        <dbReference type="RuleBase" id="RU361177"/>
    </source>
</evidence>
<dbReference type="InterPro" id="IPR036188">
    <property type="entry name" value="FAD/NAD-bd_sf"/>
</dbReference>
<dbReference type="InterPro" id="IPR020946">
    <property type="entry name" value="Flavin_mOase-like"/>
</dbReference>
<dbReference type="EC" id="1.-.-.-" evidence="11"/>
<dbReference type="AlphaFoldDB" id="A0A6A2ZSP3"/>
<evidence type="ECO:0000256" key="3">
    <source>
        <dbReference type="ARBA" id="ARBA00009183"/>
    </source>
</evidence>
<comment type="similarity">
    <text evidence="3 11">Belongs to the FMO family.</text>
</comment>
<evidence type="ECO:0000256" key="7">
    <source>
        <dbReference type="ARBA" id="ARBA00023002"/>
    </source>
</evidence>
<evidence type="ECO:0000256" key="8">
    <source>
        <dbReference type="ARBA" id="ARBA00023033"/>
    </source>
</evidence>
<dbReference type="Pfam" id="PF00743">
    <property type="entry name" value="FMO-like"/>
    <property type="match status" value="1"/>
</dbReference>
<evidence type="ECO:0000313" key="12">
    <source>
        <dbReference type="EMBL" id="KAE8694918.1"/>
    </source>
</evidence>
<evidence type="ECO:0000313" key="13">
    <source>
        <dbReference type="Proteomes" id="UP000436088"/>
    </source>
</evidence>
<dbReference type="GO" id="GO:0050660">
    <property type="term" value="F:flavin adenine dinucleotide binding"/>
    <property type="evidence" value="ECO:0007669"/>
    <property type="project" value="InterPro"/>
</dbReference>
<name>A0A6A2ZSP3_HIBSY</name>
<keyword evidence="7 11" id="KW-0560">Oxidoreductase</keyword>
<keyword evidence="5 11" id="KW-0274">FAD</keyword>
<gene>
    <name evidence="12" type="ORF">F3Y22_tig00110763pilonHSYRG00013</name>
</gene>
<dbReference type="PRINTS" id="PR00368">
    <property type="entry name" value="FADPNR"/>
</dbReference>
<dbReference type="Proteomes" id="UP000436088">
    <property type="component" value="Unassembled WGS sequence"/>
</dbReference>
<comment type="cofactor">
    <cofactor evidence="1 11">
        <name>FAD</name>
        <dbReference type="ChEBI" id="CHEBI:57692"/>
    </cofactor>
</comment>
<dbReference type="InterPro" id="IPR050982">
    <property type="entry name" value="Auxin_biosynth/cation_transpt"/>
</dbReference>
<dbReference type="SUPFAM" id="SSF51905">
    <property type="entry name" value="FAD/NAD(P)-binding domain"/>
    <property type="match status" value="2"/>
</dbReference>
<keyword evidence="6" id="KW-0521">NADP</keyword>
<organism evidence="12 13">
    <name type="scientific">Hibiscus syriacus</name>
    <name type="common">Rose of Sharon</name>
    <dbReference type="NCBI Taxonomy" id="106335"/>
    <lineage>
        <taxon>Eukaryota</taxon>
        <taxon>Viridiplantae</taxon>
        <taxon>Streptophyta</taxon>
        <taxon>Embryophyta</taxon>
        <taxon>Tracheophyta</taxon>
        <taxon>Spermatophyta</taxon>
        <taxon>Magnoliopsida</taxon>
        <taxon>eudicotyledons</taxon>
        <taxon>Gunneridae</taxon>
        <taxon>Pentapetalae</taxon>
        <taxon>rosids</taxon>
        <taxon>malvids</taxon>
        <taxon>Malvales</taxon>
        <taxon>Malvaceae</taxon>
        <taxon>Malvoideae</taxon>
        <taxon>Hibiscus</taxon>
    </lineage>
</organism>
<evidence type="ECO:0000256" key="9">
    <source>
        <dbReference type="ARBA" id="ARBA00023070"/>
    </source>
</evidence>
<protein>
    <recommendedName>
        <fullName evidence="11">Flavin-containing monooxygenase</fullName>
        <ecNumber evidence="11">1.-.-.-</ecNumber>
    </recommendedName>
</protein>
<comment type="pathway">
    <text evidence="2">Plant hormone metabolism; auxin biosynthesis.</text>
</comment>
<evidence type="ECO:0000256" key="2">
    <source>
        <dbReference type="ARBA" id="ARBA00004814"/>
    </source>
</evidence>
<comment type="caution">
    <text evidence="12">The sequence shown here is derived from an EMBL/GenBank/DDBJ whole genome shotgun (WGS) entry which is preliminary data.</text>
</comment>
<dbReference type="InterPro" id="IPR000960">
    <property type="entry name" value="Flavin_mOase"/>
</dbReference>
<sequence length="385" mass="42733">MEEIMVVIVGAGPAGLAVSACLNRLSIPNVVLEREDCYASLWKKRSYDRLKLHLAKQFCHLPYMDFPSNEPTYVPKNGFLDYLDNYVSHFGITPKCLRSVESAVYDSDSRKWRIVVNNMTASNTTESEVYTSRFLVVATGENSEGLIPSINGLESYRGECIHSSQYGNGRKYRGKDVLVVGCGNSGMEIAYDLWNWGANTSIVIRNPVHVLTKEMVRMAMIMLQCLPVKVVDTITVAASKLKYGKLSKYGIQRPRKGPFHLKQITGRSAVIDVGTVSKIKAGEIKVLPGIKHIEDKDVAFTNDETARFDTIVFATGYKSTVRNWLEGNYGSFDEKGMPTKGFPDHWKGGNGIYNAGFSRRGLQGISSDAQNIARDIYMLSPAGLV</sequence>
<dbReference type="GO" id="GO:0050661">
    <property type="term" value="F:NADP binding"/>
    <property type="evidence" value="ECO:0007669"/>
    <property type="project" value="InterPro"/>
</dbReference>
<evidence type="ECO:0000256" key="10">
    <source>
        <dbReference type="ARBA" id="ARBA00047707"/>
    </source>
</evidence>
<evidence type="ECO:0000256" key="4">
    <source>
        <dbReference type="ARBA" id="ARBA00022630"/>
    </source>
</evidence>
<accession>A0A6A2ZSP3</accession>
<keyword evidence="4 11" id="KW-0285">Flavoprotein</keyword>
<dbReference type="PANTHER" id="PTHR43539:SF9">
    <property type="entry name" value="INDOLE-3-PYRUVATE MONOOXYGENASE YUCCA11-RELATED"/>
    <property type="match status" value="1"/>
</dbReference>